<feature type="region of interest" description="Disordered" evidence="1">
    <location>
        <begin position="69"/>
        <end position="102"/>
    </location>
</feature>
<dbReference type="InParanoid" id="A0A067M1P3"/>
<dbReference type="EMBL" id="KL198189">
    <property type="protein sequence ID" value="KDQ05772.1"/>
    <property type="molecule type" value="Genomic_DNA"/>
</dbReference>
<organism evidence="2 3">
    <name type="scientific">Botryobasidium botryosum (strain FD-172 SS1)</name>
    <dbReference type="NCBI Taxonomy" id="930990"/>
    <lineage>
        <taxon>Eukaryota</taxon>
        <taxon>Fungi</taxon>
        <taxon>Dikarya</taxon>
        <taxon>Basidiomycota</taxon>
        <taxon>Agaricomycotina</taxon>
        <taxon>Agaricomycetes</taxon>
        <taxon>Cantharellales</taxon>
        <taxon>Botryobasidiaceae</taxon>
        <taxon>Botryobasidium</taxon>
    </lineage>
</organism>
<evidence type="ECO:0000256" key="1">
    <source>
        <dbReference type="SAM" id="MobiDB-lite"/>
    </source>
</evidence>
<proteinExistence type="predicted"/>
<protein>
    <submittedName>
        <fullName evidence="2">Uncharacterized protein</fullName>
    </submittedName>
</protein>
<dbReference type="AlphaFoldDB" id="A0A067M1P3"/>
<sequence>MTRHARVRLPNPSRWCTCSRVCKGQPTLVPSTTFYRHLKLERAQSLAPGLGSQSAPEVDAYEALQSISDGDEEVSYDHEGGGSDTDVDMGDRAAPSDVPDPNALDLTIGDLEDQFRDLVLDQGVTAGNEGEEEDEADEAPVYRLPRSTPAASPPLLQLEMSLRASVASIAMMMMPTTTATTT</sequence>
<feature type="compositionally biased region" description="Acidic residues" evidence="1">
    <location>
        <begin position="129"/>
        <end position="138"/>
    </location>
</feature>
<reference evidence="3" key="1">
    <citation type="journal article" date="2014" name="Proc. Natl. Acad. Sci. U.S.A.">
        <title>Extensive sampling of basidiomycete genomes demonstrates inadequacy of the white-rot/brown-rot paradigm for wood decay fungi.</title>
        <authorList>
            <person name="Riley R."/>
            <person name="Salamov A.A."/>
            <person name="Brown D.W."/>
            <person name="Nagy L.G."/>
            <person name="Floudas D."/>
            <person name="Held B.W."/>
            <person name="Levasseur A."/>
            <person name="Lombard V."/>
            <person name="Morin E."/>
            <person name="Otillar R."/>
            <person name="Lindquist E.A."/>
            <person name="Sun H."/>
            <person name="LaButti K.M."/>
            <person name="Schmutz J."/>
            <person name="Jabbour D."/>
            <person name="Luo H."/>
            <person name="Baker S.E."/>
            <person name="Pisabarro A.G."/>
            <person name="Walton J.D."/>
            <person name="Blanchette R.A."/>
            <person name="Henrissat B."/>
            <person name="Martin F."/>
            <person name="Cullen D."/>
            <person name="Hibbett D.S."/>
            <person name="Grigoriev I.V."/>
        </authorList>
    </citation>
    <scope>NUCLEOTIDE SEQUENCE [LARGE SCALE GENOMIC DNA]</scope>
    <source>
        <strain evidence="3">FD-172 SS1</strain>
    </source>
</reference>
<evidence type="ECO:0000313" key="2">
    <source>
        <dbReference type="EMBL" id="KDQ05772.1"/>
    </source>
</evidence>
<gene>
    <name evidence="2" type="ORF">BOTBODRAFT_49703</name>
</gene>
<dbReference type="Proteomes" id="UP000027195">
    <property type="component" value="Unassembled WGS sequence"/>
</dbReference>
<keyword evidence="3" id="KW-1185">Reference proteome</keyword>
<feature type="region of interest" description="Disordered" evidence="1">
    <location>
        <begin position="126"/>
        <end position="149"/>
    </location>
</feature>
<dbReference type="HOGENOM" id="CLU_1481749_0_0_1"/>
<name>A0A067M1P3_BOTB1</name>
<evidence type="ECO:0000313" key="3">
    <source>
        <dbReference type="Proteomes" id="UP000027195"/>
    </source>
</evidence>
<accession>A0A067M1P3</accession>